<keyword evidence="2" id="KW-1185">Reference proteome</keyword>
<organism evidence="1 2">
    <name type="scientific">Paenibacillus plantiphilus</name>
    <dbReference type="NCBI Taxonomy" id="2905650"/>
    <lineage>
        <taxon>Bacteria</taxon>
        <taxon>Bacillati</taxon>
        <taxon>Bacillota</taxon>
        <taxon>Bacilli</taxon>
        <taxon>Bacillales</taxon>
        <taxon>Paenibacillaceae</taxon>
        <taxon>Paenibacillus</taxon>
    </lineage>
</organism>
<sequence length="266" mass="28576">MITMDTKAPMFRRAGKNGIIAVLLVIIIAGGLAVWKWNSPVNGEGSPLLHDFKQLWTWSDGVIADGAQGGSWSFRWDGSSTYADIEQIASQLNITLEREPQGLVYRGNLKGGIELYTLTIWAKLYGTGTSDEAGHDNAIADVVLLLNGNGGTSYRQLLDVVSKVEETVSRYANDYEGSFAVRGLSQSAGERASDQIAILAQASALESYEDGGTRSVAYYSAHLKSLVHSGKHKLNLQIAEHVPPAGSQLEIIIGVPLITGDYSAGH</sequence>
<dbReference type="InterPro" id="IPR036209">
    <property type="entry name" value="YwmB-like_sf"/>
</dbReference>
<evidence type="ECO:0008006" key="3">
    <source>
        <dbReference type="Google" id="ProtNLM"/>
    </source>
</evidence>
<dbReference type="EMBL" id="CAKMMF010000042">
    <property type="protein sequence ID" value="CAH1223523.1"/>
    <property type="molecule type" value="Genomic_DNA"/>
</dbReference>
<accession>A0ABN8H4S3</accession>
<proteinExistence type="predicted"/>
<dbReference type="Pfam" id="PF08680">
    <property type="entry name" value="DUF1779"/>
    <property type="match status" value="1"/>
</dbReference>
<evidence type="ECO:0000313" key="2">
    <source>
        <dbReference type="Proteomes" id="UP000838686"/>
    </source>
</evidence>
<comment type="caution">
    <text evidence="1">The sequence shown here is derived from an EMBL/GenBank/DDBJ whole genome shotgun (WGS) entry which is preliminary data.</text>
</comment>
<name>A0ABN8H4S3_9BACL</name>
<dbReference type="Proteomes" id="UP000838686">
    <property type="component" value="Unassembled WGS sequence"/>
</dbReference>
<protein>
    <recommendedName>
        <fullName evidence="3">TATA-box binding</fullName>
    </recommendedName>
</protein>
<dbReference type="Gene3D" id="3.30.360.40">
    <property type="entry name" value="YwmB-like"/>
    <property type="match status" value="1"/>
</dbReference>
<dbReference type="InterPro" id="IPR014794">
    <property type="entry name" value="DUF1779"/>
</dbReference>
<evidence type="ECO:0000313" key="1">
    <source>
        <dbReference type="EMBL" id="CAH1223523.1"/>
    </source>
</evidence>
<dbReference type="SUPFAM" id="SSF143842">
    <property type="entry name" value="YwmB-like"/>
    <property type="match status" value="1"/>
</dbReference>
<dbReference type="RefSeq" id="WP_236346753.1">
    <property type="nucleotide sequence ID" value="NZ_CAKMMF010000042.1"/>
</dbReference>
<gene>
    <name evidence="1" type="ORF">PAECIP111893_04992</name>
</gene>
<reference evidence="1" key="1">
    <citation type="submission" date="2022-01" db="EMBL/GenBank/DDBJ databases">
        <authorList>
            <person name="Criscuolo A."/>
        </authorList>
    </citation>
    <scope>NUCLEOTIDE SEQUENCE</scope>
    <source>
        <strain evidence="1">CIP111893</strain>
    </source>
</reference>